<evidence type="ECO:0000259" key="11">
    <source>
        <dbReference type="Pfam" id="PF07731"/>
    </source>
</evidence>
<dbReference type="InterPro" id="IPR006311">
    <property type="entry name" value="TAT_signal"/>
</dbReference>
<dbReference type="InterPro" id="IPR002355">
    <property type="entry name" value="Cu_oxidase_Cu_BS"/>
</dbReference>
<dbReference type="PROSITE" id="PS00080">
    <property type="entry name" value="MULTICOPPER_OXIDASE2"/>
    <property type="match status" value="1"/>
</dbReference>
<evidence type="ECO:0000259" key="10">
    <source>
        <dbReference type="Pfam" id="PF00394"/>
    </source>
</evidence>
<evidence type="ECO:0000256" key="5">
    <source>
        <dbReference type="ARBA" id="ARBA00041027"/>
    </source>
</evidence>
<organism evidence="14 16">
    <name type="scientific">Yersinia nurmii</name>
    <dbReference type="NCBI Taxonomy" id="685706"/>
    <lineage>
        <taxon>Bacteria</taxon>
        <taxon>Pseudomonadati</taxon>
        <taxon>Pseudomonadota</taxon>
        <taxon>Gammaproteobacteria</taxon>
        <taxon>Enterobacterales</taxon>
        <taxon>Yersiniaceae</taxon>
        <taxon>Yersinia</taxon>
    </lineage>
</organism>
<dbReference type="CDD" id="cd13890">
    <property type="entry name" value="CuRO_3_CueO_FtsP"/>
    <property type="match status" value="1"/>
</dbReference>
<reference evidence="13 15" key="1">
    <citation type="submission" date="2015-03" db="EMBL/GenBank/DDBJ databases">
        <authorList>
            <consortium name="Pathogen Informatics"/>
            <person name="Murphy D."/>
        </authorList>
    </citation>
    <scope>NUCLEOTIDE SEQUENCE [LARGE SCALE GENOMIC DNA]</scope>
    <source>
        <strain evidence="13">Type strain: CIP110231</strain>
        <strain evidence="15">type strain: CIP110231</strain>
    </source>
</reference>
<keyword evidence="2" id="KW-0479">Metal-binding</keyword>
<comment type="catalytic activity">
    <reaction evidence="8">
        <text>4 Cu(+) + O2 + 4 H(+) = 4 Cu(2+) + 2 H2O</text>
        <dbReference type="Rhea" id="RHEA:30083"/>
        <dbReference type="ChEBI" id="CHEBI:15377"/>
        <dbReference type="ChEBI" id="CHEBI:15378"/>
        <dbReference type="ChEBI" id="CHEBI:15379"/>
        <dbReference type="ChEBI" id="CHEBI:29036"/>
        <dbReference type="ChEBI" id="CHEBI:49552"/>
        <dbReference type="EC" id="1.16.3.4"/>
    </reaction>
    <physiologicalReaction direction="left-to-right" evidence="8">
        <dbReference type="Rhea" id="RHEA:30084"/>
    </physiologicalReaction>
</comment>
<dbReference type="Pfam" id="PF07731">
    <property type="entry name" value="Cu-oxidase_2"/>
    <property type="match status" value="1"/>
</dbReference>
<dbReference type="CDD" id="cd04232">
    <property type="entry name" value="CuRO_1_CueO_FtsP"/>
    <property type="match status" value="1"/>
</dbReference>
<evidence type="ECO:0000256" key="7">
    <source>
        <dbReference type="ARBA" id="ARBA00043090"/>
    </source>
</evidence>
<comment type="caution">
    <text evidence="14">The sequence shown here is derived from an EMBL/GenBank/DDBJ whole genome shotgun (WGS) entry which is preliminary data.</text>
</comment>
<dbReference type="RefSeq" id="WP_049599096.1">
    <property type="nucleotide sequence ID" value="NZ_CPYD01000008.1"/>
</dbReference>
<sequence length="545" mass="59090">MLRRDFIKLTAALGAATSLPLWSRAAFAAERPSLPIPPLLQPDASGKIQLQLQTGSMVWVPGKTTQTWGINGGFLGPAIRLQRGKPVTVSVKNTLPEATTVHWHGLEIPGEVDGGPQALIEAGATREVTFTVDQPAATCWFHPHTHNKTGYQVAMGLGGLVLIDDDESSKLSLPKQWGVDDIPVILQDKLLDKDGQIDYQLDVMTAAVGWFGDHMLTNGARFPQQITQRGWVRLRVLNGCNARSLNLALSDGRPMYVIASDGGFLSEPVAVKELPILMGERFEILVDTADGKSVDLVTLPVKQMGMTLAPFDQPLPVLRLQPSLAAGSNKVLPDQLVALPALASLDGLKERWLQLMMNPQLDMLGMQALMTRYGHQAMAGMSMDQHGGMAMMAESGKNSGGSMGGMDHGAMGHGNMAGMGHGAQKAESFDFSHANMINGKAFSMTEAAFDAKQGQYEKWTISGEGDMMLHPFHIHGTQFRILTENGQPPAVHRRGWKDTVRVEGARSEVLVRFNHLATASQPYMAHCHLLEHEDTGMMLGFTVSA</sequence>
<dbReference type="CDD" id="cd13867">
    <property type="entry name" value="CuRO_2_CueO_FtsP"/>
    <property type="match status" value="1"/>
</dbReference>
<evidence type="ECO:0000256" key="3">
    <source>
        <dbReference type="ARBA" id="ARBA00023002"/>
    </source>
</evidence>
<dbReference type="EMBL" id="JAUEHU010000011">
    <property type="protein sequence ID" value="MDN0088114.1"/>
    <property type="molecule type" value="Genomic_DNA"/>
</dbReference>
<gene>
    <name evidence="14" type="primary">cueO</name>
    <name evidence="13" type="synonym">yacK</name>
    <name evidence="13" type="ORF">ERS137967_02261</name>
    <name evidence="14" type="ORF">QVN42_12075</name>
</gene>
<dbReference type="GO" id="GO:0005507">
    <property type="term" value="F:copper ion binding"/>
    <property type="evidence" value="ECO:0007669"/>
    <property type="project" value="InterPro"/>
</dbReference>
<dbReference type="InterPro" id="IPR011707">
    <property type="entry name" value="Cu-oxidase-like_N"/>
</dbReference>
<dbReference type="PROSITE" id="PS51318">
    <property type="entry name" value="TAT"/>
    <property type="match status" value="1"/>
</dbReference>
<dbReference type="Proteomes" id="UP000040578">
    <property type="component" value="Unassembled WGS sequence"/>
</dbReference>
<dbReference type="InterPro" id="IPR045087">
    <property type="entry name" value="Cu-oxidase_fam"/>
</dbReference>
<dbReference type="Pfam" id="PF00394">
    <property type="entry name" value="Cu-oxidase"/>
    <property type="match status" value="1"/>
</dbReference>
<feature type="domain" description="Plastocyanin-like" evidence="11">
    <location>
        <begin position="428"/>
        <end position="544"/>
    </location>
</feature>
<feature type="domain" description="Plastocyanin-like" evidence="10">
    <location>
        <begin position="220"/>
        <end position="289"/>
    </location>
</feature>
<evidence type="ECO:0000256" key="6">
    <source>
        <dbReference type="ARBA" id="ARBA00042896"/>
    </source>
</evidence>
<dbReference type="SUPFAM" id="SSF49503">
    <property type="entry name" value="Cupredoxins"/>
    <property type="match status" value="3"/>
</dbReference>
<name>A0AAW7JZW7_9GAMM</name>
<dbReference type="EMBL" id="CPYD01000008">
    <property type="protein sequence ID" value="CNE69181.1"/>
    <property type="molecule type" value="Genomic_DNA"/>
</dbReference>
<dbReference type="EC" id="1.16.3.4" evidence="4"/>
<feature type="domain" description="Plastocyanin-like" evidence="12">
    <location>
        <begin position="60"/>
        <end position="167"/>
    </location>
</feature>
<evidence type="ECO:0000256" key="8">
    <source>
        <dbReference type="ARBA" id="ARBA00048092"/>
    </source>
</evidence>
<evidence type="ECO:0000313" key="13">
    <source>
        <dbReference type="EMBL" id="CNE69181.1"/>
    </source>
</evidence>
<reference evidence="14" key="2">
    <citation type="submission" date="2023-06" db="EMBL/GenBank/DDBJ databases">
        <authorList>
            <person name="Polev D.E."/>
            <person name="Saitova A.T."/>
            <person name="Bogumilchik E.A."/>
            <person name="Kokorina G.I."/>
            <person name="Voskresenskaia E.A."/>
        </authorList>
    </citation>
    <scope>NUCLEOTIDE SEQUENCE</scope>
    <source>
        <strain evidence="14">2145 StPb PI</strain>
    </source>
</reference>
<evidence type="ECO:0000256" key="1">
    <source>
        <dbReference type="ARBA" id="ARBA00011245"/>
    </source>
</evidence>
<dbReference type="InterPro" id="IPR008972">
    <property type="entry name" value="Cupredoxin"/>
</dbReference>
<evidence type="ECO:0000256" key="4">
    <source>
        <dbReference type="ARBA" id="ARBA00038978"/>
    </source>
</evidence>
<keyword evidence="3 14" id="KW-0560">Oxidoreductase</keyword>
<dbReference type="Pfam" id="PF07732">
    <property type="entry name" value="Cu-oxidase_3"/>
    <property type="match status" value="1"/>
</dbReference>
<evidence type="ECO:0000313" key="14">
    <source>
        <dbReference type="EMBL" id="MDN0088114.1"/>
    </source>
</evidence>
<evidence type="ECO:0000313" key="16">
    <source>
        <dbReference type="Proteomes" id="UP001167864"/>
    </source>
</evidence>
<keyword evidence="15" id="KW-1185">Reference proteome</keyword>
<protein>
    <recommendedName>
        <fullName evidence="5">Multicopper oxidase CueO</fullName>
        <ecNumber evidence="4">1.16.3.4</ecNumber>
    </recommendedName>
    <alternativeName>
        <fullName evidence="6">Copper efflux oxidase</fullName>
    </alternativeName>
    <alternativeName>
        <fullName evidence="7">Cuprous oxidase</fullName>
    </alternativeName>
</protein>
<dbReference type="GO" id="GO:0016491">
    <property type="term" value="F:oxidoreductase activity"/>
    <property type="evidence" value="ECO:0007669"/>
    <property type="project" value="UniProtKB-KW"/>
</dbReference>
<dbReference type="InterPro" id="IPR001117">
    <property type="entry name" value="Cu-oxidase_2nd"/>
</dbReference>
<evidence type="ECO:0000259" key="12">
    <source>
        <dbReference type="Pfam" id="PF07732"/>
    </source>
</evidence>
<comment type="subunit">
    <text evidence="1">Monomer.</text>
</comment>
<evidence type="ECO:0000256" key="9">
    <source>
        <dbReference type="SAM" id="SignalP"/>
    </source>
</evidence>
<keyword evidence="9" id="KW-0732">Signal</keyword>
<dbReference type="Gene3D" id="2.60.40.420">
    <property type="entry name" value="Cupredoxins - blue copper proteins"/>
    <property type="match status" value="3"/>
</dbReference>
<evidence type="ECO:0000313" key="15">
    <source>
        <dbReference type="Proteomes" id="UP000040578"/>
    </source>
</evidence>
<dbReference type="Proteomes" id="UP001167864">
    <property type="component" value="Unassembled WGS sequence"/>
</dbReference>
<dbReference type="PANTHER" id="PTHR48267:SF1">
    <property type="entry name" value="BILIRUBIN OXIDASE"/>
    <property type="match status" value="1"/>
</dbReference>
<evidence type="ECO:0000256" key="2">
    <source>
        <dbReference type="ARBA" id="ARBA00022723"/>
    </source>
</evidence>
<dbReference type="AlphaFoldDB" id="A0AAW7JZW7"/>
<feature type="chain" id="PRO_5043823974" description="Multicopper oxidase CueO" evidence="9">
    <location>
        <begin position="29"/>
        <end position="545"/>
    </location>
</feature>
<accession>A0AAW7JZW7</accession>
<feature type="signal peptide" evidence="9">
    <location>
        <begin position="1"/>
        <end position="28"/>
    </location>
</feature>
<dbReference type="NCBIfam" id="NF008205">
    <property type="entry name" value="PRK10965.1"/>
    <property type="match status" value="1"/>
</dbReference>
<proteinExistence type="predicted"/>
<dbReference type="InterPro" id="IPR011706">
    <property type="entry name" value="Cu-oxidase_C"/>
</dbReference>
<dbReference type="PANTHER" id="PTHR48267">
    <property type="entry name" value="CUPREDOXIN SUPERFAMILY PROTEIN"/>
    <property type="match status" value="1"/>
</dbReference>